<evidence type="ECO:0000313" key="2">
    <source>
        <dbReference type="Proteomes" id="UP000298355"/>
    </source>
</evidence>
<evidence type="ECO:0000313" key="1">
    <source>
        <dbReference type="EMBL" id="TFC99277.1"/>
    </source>
</evidence>
<reference evidence="1 2" key="1">
    <citation type="submission" date="2019-03" db="EMBL/GenBank/DDBJ databases">
        <title>Genomics of glacier-inhabiting Cryobacterium strains.</title>
        <authorList>
            <person name="Liu Q."/>
            <person name="Xin Y.-H."/>
        </authorList>
    </citation>
    <scope>NUCLEOTIDE SEQUENCE [LARGE SCALE GENOMIC DNA]</scope>
    <source>
        <strain evidence="1 2">TMT4-23</strain>
    </source>
</reference>
<dbReference type="SUPFAM" id="SSF141694">
    <property type="entry name" value="AF2212/PG0164-like"/>
    <property type="match status" value="1"/>
</dbReference>
<dbReference type="RefSeq" id="WP_134362882.1">
    <property type="nucleotide sequence ID" value="NZ_SOGJ01000015.1"/>
</dbReference>
<keyword evidence="2" id="KW-1185">Reference proteome</keyword>
<dbReference type="InterPro" id="IPR015018">
    <property type="entry name" value="DUF1905"/>
</dbReference>
<dbReference type="Gene3D" id="2.40.30.100">
    <property type="entry name" value="AF2212/PG0164-like"/>
    <property type="match status" value="1"/>
</dbReference>
<organism evidence="1 2">
    <name type="scientific">Cryobacterium breve</name>
    <dbReference type="NCBI Taxonomy" id="1259258"/>
    <lineage>
        <taxon>Bacteria</taxon>
        <taxon>Bacillati</taxon>
        <taxon>Actinomycetota</taxon>
        <taxon>Actinomycetes</taxon>
        <taxon>Micrococcales</taxon>
        <taxon>Microbacteriaceae</taxon>
        <taxon>Cryobacterium</taxon>
    </lineage>
</organism>
<sequence length="103" mass="11080">MSISRGPSFTFTAELWEYSGQAAWIFVSVPADMAEDIRTVTDGRRGGFGTVKVQAGLGSSYWSTSLFPSSADGTFLLPVKRAIRRAHGVEAGDPVTIVLELLL</sequence>
<dbReference type="EMBL" id="SOGJ01000015">
    <property type="protein sequence ID" value="TFC99277.1"/>
    <property type="molecule type" value="Genomic_DNA"/>
</dbReference>
<dbReference type="InterPro" id="IPR037079">
    <property type="entry name" value="AF2212/PG0164-like_sf"/>
</dbReference>
<dbReference type="Pfam" id="PF08922">
    <property type="entry name" value="DUF1905"/>
    <property type="match status" value="1"/>
</dbReference>
<gene>
    <name evidence="1" type="ORF">E3O65_06275</name>
</gene>
<accession>A0ABY2J2W6</accession>
<proteinExistence type="predicted"/>
<dbReference type="Proteomes" id="UP000298355">
    <property type="component" value="Unassembled WGS sequence"/>
</dbReference>
<name>A0ABY2J2W6_9MICO</name>
<comment type="caution">
    <text evidence="1">The sequence shown here is derived from an EMBL/GenBank/DDBJ whole genome shotgun (WGS) entry which is preliminary data.</text>
</comment>
<protein>
    <submittedName>
        <fullName evidence="1">DUF1905 domain-containing protein</fullName>
    </submittedName>
</protein>